<reference evidence="3" key="1">
    <citation type="submission" date="2020-11" db="EMBL/GenBank/DDBJ databases">
        <authorList>
            <person name="Tran Van P."/>
        </authorList>
    </citation>
    <scope>NUCLEOTIDE SEQUENCE</scope>
</reference>
<dbReference type="PANTHER" id="PTHR23004:SF11">
    <property type="entry name" value="PROTEIN RPI-1"/>
    <property type="match status" value="1"/>
</dbReference>
<evidence type="ECO:0000256" key="1">
    <source>
        <dbReference type="SAM" id="MobiDB-lite"/>
    </source>
</evidence>
<dbReference type="AlphaFoldDB" id="A0A7R8W091"/>
<evidence type="ECO:0000256" key="2">
    <source>
        <dbReference type="SAM" id="Phobius"/>
    </source>
</evidence>
<feature type="region of interest" description="Disordered" evidence="1">
    <location>
        <begin position="740"/>
        <end position="813"/>
    </location>
</feature>
<dbReference type="Pfam" id="PF03607">
    <property type="entry name" value="DCX"/>
    <property type="match status" value="1"/>
</dbReference>
<dbReference type="GO" id="GO:0005815">
    <property type="term" value="C:microtubule organizing center"/>
    <property type="evidence" value="ECO:0007669"/>
    <property type="project" value="TreeGrafter"/>
</dbReference>
<keyword evidence="2" id="KW-0812">Transmembrane</keyword>
<sequence>MLRRATNRLLDDVTQADEALAAQLTVDVFCRSKSRRRTGLGENPSDLQDYLGNIDVGGGQLGDYAFKIKDYENLLYPPDDDETKAEETKGLRYGIPLWAWGLIVFGLMILSVIGYGLHSHYDWWSYLRSKETQHSARNGEVESDLPPTSTNLQLTTTEDKKMSEIHETPNALPPNFNPPTVLHLSRSSSIRLRDKLSQRELRKSSKNLKEDACSRSSSSDASSDERTSIVSVVQRVASIEPEASQNNPPPPLRIPTVNVPAPIARSQSRTPRPKPTSMSSSRPIAKCRSVMKDVPTSTKSPKDVNSPCNIAIKPSALKAKRYIFLKNGDEKFPGFVYMVSGRTTRTLANLLGDLTKFLERREGYNAYGIGIRYLFTPLGNRISSLAEFGSSKVYVFSDKPKFIPLPYLQIAEEFSRRAQEATSGLSVNDNPSQTTQHPAGHSVSKPLRHNHLMDRPGADGGSDSKVMFIVRNGYVRPREVITLAFTRRSFLNLRDMLAHISRRVQSSSGGPATKLFNLRGLQMSSLEDVLKSPEEIFIAVGEELANTFKTAFNLVPKEVLVVEKIACLATGVVPKRRGGSGGREVDLLVEGAKQRILADICGHKHLNPAPESNKQRQRRRPSRAVDRSQTSFRSELGNSPEPNSSSISDFTSLYRRGSVSEAAVCFRAPEVTQNLSRNGNRSAASREASSRDACSCRSRFEGGSTVAPRSSFDSSECEFDQLDRSDYSYEASRYRHFMLTTSESHSEDETDGTVTDLDGARTPRNEDGTPWNSRSSTNQRASRRQSTFLSPPTRLRATTTPPSACSNSLRKKTVHKPTSHIDLRQWEPVHPVRMVLDFK</sequence>
<keyword evidence="2" id="KW-1133">Transmembrane helix</keyword>
<dbReference type="PANTHER" id="PTHR23004">
    <property type="entry name" value="DOUBLECORTIN DOMAIN CONTAINING 2"/>
    <property type="match status" value="1"/>
</dbReference>
<feature type="transmembrane region" description="Helical" evidence="2">
    <location>
        <begin position="97"/>
        <end position="117"/>
    </location>
</feature>
<gene>
    <name evidence="3" type="ORF">CTOB1V02_LOCUS282</name>
</gene>
<dbReference type="EMBL" id="OB660040">
    <property type="protein sequence ID" value="CAD7222270.1"/>
    <property type="molecule type" value="Genomic_DNA"/>
</dbReference>
<evidence type="ECO:0000313" key="3">
    <source>
        <dbReference type="EMBL" id="CAD7222270.1"/>
    </source>
</evidence>
<accession>A0A7R8W091</accession>
<dbReference type="SUPFAM" id="SSF89837">
    <property type="entry name" value="Doublecortin (DC)"/>
    <property type="match status" value="2"/>
</dbReference>
<protein>
    <submittedName>
        <fullName evidence="3">Uncharacterized protein</fullName>
    </submittedName>
</protein>
<feature type="compositionally biased region" description="Basic and acidic residues" evidence="1">
    <location>
        <begin position="191"/>
        <end position="213"/>
    </location>
</feature>
<feature type="region of interest" description="Disordered" evidence="1">
    <location>
        <begin position="421"/>
        <end position="459"/>
    </location>
</feature>
<keyword evidence="2" id="KW-0472">Membrane</keyword>
<dbReference type="GO" id="GO:0035556">
    <property type="term" value="P:intracellular signal transduction"/>
    <property type="evidence" value="ECO:0007669"/>
    <property type="project" value="InterPro"/>
</dbReference>
<dbReference type="InterPro" id="IPR036572">
    <property type="entry name" value="Doublecortin_dom_sf"/>
</dbReference>
<dbReference type="PROSITE" id="PS50309">
    <property type="entry name" value="DC"/>
    <property type="match status" value="2"/>
</dbReference>
<feature type="region of interest" description="Disordered" evidence="1">
    <location>
        <begin position="603"/>
        <end position="649"/>
    </location>
</feature>
<feature type="region of interest" description="Disordered" evidence="1">
    <location>
        <begin position="676"/>
        <end position="715"/>
    </location>
</feature>
<name>A0A7R8W091_9CRUS</name>
<organism evidence="3">
    <name type="scientific">Cyprideis torosa</name>
    <dbReference type="NCBI Taxonomy" id="163714"/>
    <lineage>
        <taxon>Eukaryota</taxon>
        <taxon>Metazoa</taxon>
        <taxon>Ecdysozoa</taxon>
        <taxon>Arthropoda</taxon>
        <taxon>Crustacea</taxon>
        <taxon>Oligostraca</taxon>
        <taxon>Ostracoda</taxon>
        <taxon>Podocopa</taxon>
        <taxon>Podocopida</taxon>
        <taxon>Cytherocopina</taxon>
        <taxon>Cytheroidea</taxon>
        <taxon>Cytherideidae</taxon>
        <taxon>Cyprideis</taxon>
    </lineage>
</organism>
<feature type="compositionally biased region" description="Polar residues" evidence="1">
    <location>
        <begin position="265"/>
        <end position="282"/>
    </location>
</feature>
<dbReference type="SMART" id="SM00537">
    <property type="entry name" value="DCX"/>
    <property type="match status" value="1"/>
</dbReference>
<dbReference type="InterPro" id="IPR003533">
    <property type="entry name" value="Doublecortin_dom"/>
</dbReference>
<feature type="compositionally biased region" description="Polar residues" evidence="1">
    <location>
        <begin position="627"/>
        <end position="649"/>
    </location>
</feature>
<feature type="compositionally biased region" description="Basic and acidic residues" evidence="1">
    <location>
        <begin position="758"/>
        <end position="767"/>
    </location>
</feature>
<feature type="compositionally biased region" description="Low complexity" evidence="1">
    <location>
        <begin position="676"/>
        <end position="697"/>
    </location>
</feature>
<proteinExistence type="predicted"/>
<feature type="compositionally biased region" description="Polar residues" evidence="1">
    <location>
        <begin position="421"/>
        <end position="437"/>
    </location>
</feature>
<feature type="compositionally biased region" description="Low complexity" evidence="1">
    <location>
        <begin position="789"/>
        <end position="804"/>
    </location>
</feature>
<dbReference type="GO" id="GO:0005874">
    <property type="term" value="C:microtubule"/>
    <property type="evidence" value="ECO:0007669"/>
    <property type="project" value="TreeGrafter"/>
</dbReference>
<feature type="compositionally biased region" description="Polar residues" evidence="1">
    <location>
        <begin position="770"/>
        <end position="788"/>
    </location>
</feature>
<feature type="region of interest" description="Disordered" evidence="1">
    <location>
        <begin position="187"/>
        <end position="305"/>
    </location>
</feature>
<dbReference type="Gene3D" id="3.10.20.230">
    <property type="entry name" value="Doublecortin domain"/>
    <property type="match status" value="2"/>
</dbReference>